<dbReference type="Gene3D" id="3.40.50.1820">
    <property type="entry name" value="alpha/beta hydrolase"/>
    <property type="match status" value="1"/>
</dbReference>
<proteinExistence type="inferred from homology"/>
<sequence length="276" mass="30804">MLEQIVTIQTGDAELTATLHYPAVASDEKKRTEARYPTVIICHGFIGNRIGVDRLFVKTARYLAASNHIVLRFDYAGCGESAGDYGQGGMDDLILQTRHVIDYALGIERVDPNRIILLGHSLGGAVALLTAVKDSRVRSLVLWAAVANPFTDIVRIVGEKAYDLLSQSAYIDYLGYRLTSKFFESLSKYHPLLQTRNFAGNVLLVHGSGDDVIPVDYCFLYQRAFLFRSGARCDKEVILGANHTFSSISHFNQLLRVTSSWLAADQRNIEWTDWVI</sequence>
<evidence type="ECO:0000313" key="5">
    <source>
        <dbReference type="Proteomes" id="UP000217785"/>
    </source>
</evidence>
<accession>A0A292YFF2</accession>
<name>A0A292YFF2_9BACL</name>
<reference evidence="5" key="1">
    <citation type="submission" date="2017-07" db="EMBL/GenBank/DDBJ databases">
        <title>Draft genome sequence of Effusibacillus lacus strain skLN1.</title>
        <authorList>
            <person name="Watanabe M."/>
            <person name="Kojima H."/>
            <person name="Fukui M."/>
        </authorList>
    </citation>
    <scope>NUCLEOTIDE SEQUENCE [LARGE SCALE GENOMIC DNA]</scope>
    <source>
        <strain evidence="5">skLN1</strain>
    </source>
</reference>
<keyword evidence="5" id="KW-1185">Reference proteome</keyword>
<gene>
    <name evidence="4" type="ORF">EFBL_0341</name>
</gene>
<feature type="domain" description="AB hydrolase-1" evidence="3">
    <location>
        <begin position="37"/>
        <end position="151"/>
    </location>
</feature>
<evidence type="ECO:0000259" key="3">
    <source>
        <dbReference type="Pfam" id="PF00561"/>
    </source>
</evidence>
<dbReference type="GO" id="GO:0052689">
    <property type="term" value="F:carboxylic ester hydrolase activity"/>
    <property type="evidence" value="ECO:0007669"/>
    <property type="project" value="UniProtKB-ARBA"/>
</dbReference>
<dbReference type="SUPFAM" id="SSF53474">
    <property type="entry name" value="alpha/beta-Hydrolases"/>
    <property type="match status" value="1"/>
</dbReference>
<dbReference type="Proteomes" id="UP000217785">
    <property type="component" value="Unassembled WGS sequence"/>
</dbReference>
<dbReference type="PANTHER" id="PTHR22946:SF9">
    <property type="entry name" value="POLYKETIDE TRANSFERASE AF380"/>
    <property type="match status" value="1"/>
</dbReference>
<dbReference type="InterPro" id="IPR000073">
    <property type="entry name" value="AB_hydrolase_1"/>
</dbReference>
<evidence type="ECO:0000256" key="1">
    <source>
        <dbReference type="ARBA" id="ARBA00022801"/>
    </source>
</evidence>
<dbReference type="Pfam" id="PF00561">
    <property type="entry name" value="Abhydrolase_1"/>
    <property type="match status" value="1"/>
</dbReference>
<evidence type="ECO:0000313" key="4">
    <source>
        <dbReference type="EMBL" id="GAX88727.1"/>
    </source>
</evidence>
<evidence type="ECO:0000256" key="2">
    <source>
        <dbReference type="ARBA" id="ARBA00038115"/>
    </source>
</evidence>
<dbReference type="AlphaFoldDB" id="A0A292YFF2"/>
<organism evidence="4 5">
    <name type="scientific">Effusibacillus lacus</name>
    <dbReference type="NCBI Taxonomy" id="1348429"/>
    <lineage>
        <taxon>Bacteria</taxon>
        <taxon>Bacillati</taxon>
        <taxon>Bacillota</taxon>
        <taxon>Bacilli</taxon>
        <taxon>Bacillales</taxon>
        <taxon>Alicyclobacillaceae</taxon>
        <taxon>Effusibacillus</taxon>
    </lineage>
</organism>
<dbReference type="InterPro" id="IPR029058">
    <property type="entry name" value="AB_hydrolase_fold"/>
</dbReference>
<dbReference type="InterPro" id="IPR050261">
    <property type="entry name" value="FrsA_esterase"/>
</dbReference>
<comment type="caution">
    <text evidence="4">The sequence shown here is derived from an EMBL/GenBank/DDBJ whole genome shotgun (WGS) entry which is preliminary data.</text>
</comment>
<comment type="similarity">
    <text evidence="2">Belongs to the AB hydrolase superfamily. FUS2 hydrolase family.</text>
</comment>
<keyword evidence="1" id="KW-0378">Hydrolase</keyword>
<dbReference type="PANTHER" id="PTHR22946">
    <property type="entry name" value="DIENELACTONE HYDROLASE DOMAIN-CONTAINING PROTEIN-RELATED"/>
    <property type="match status" value="1"/>
</dbReference>
<protein>
    <submittedName>
        <fullName evidence="4">Permease</fullName>
    </submittedName>
</protein>
<dbReference type="EMBL" id="BDUF01000008">
    <property type="protein sequence ID" value="GAX88727.1"/>
    <property type="molecule type" value="Genomic_DNA"/>
</dbReference>